<feature type="region of interest" description="Disordered" evidence="10">
    <location>
        <begin position="571"/>
        <end position="661"/>
    </location>
</feature>
<feature type="transmembrane region" description="Helical" evidence="9">
    <location>
        <begin position="210"/>
        <end position="227"/>
    </location>
</feature>
<feature type="compositionally biased region" description="Basic and acidic residues" evidence="10">
    <location>
        <begin position="257"/>
        <end position="271"/>
    </location>
</feature>
<feature type="transmembrane region" description="Helical" evidence="9">
    <location>
        <begin position="125"/>
        <end position="141"/>
    </location>
</feature>
<feature type="region of interest" description="Disordered" evidence="10">
    <location>
        <begin position="1333"/>
        <end position="1363"/>
    </location>
</feature>
<feature type="compositionally biased region" description="Basic and acidic residues" evidence="10">
    <location>
        <begin position="1342"/>
        <end position="1351"/>
    </location>
</feature>
<gene>
    <name evidence="11" type="primary">ycf1</name>
    <name evidence="9" type="synonym">TIC214</name>
</gene>
<dbReference type="GO" id="GO:0015031">
    <property type="term" value="P:protein transport"/>
    <property type="evidence" value="ECO:0007669"/>
    <property type="project" value="UniProtKB-KW"/>
</dbReference>
<organism evidence="11">
    <name type="scientific">Gongronemopsis tenacissima</name>
    <dbReference type="NCBI Taxonomy" id="187505"/>
    <lineage>
        <taxon>Eukaryota</taxon>
        <taxon>Viridiplantae</taxon>
        <taxon>Streptophyta</taxon>
        <taxon>Embryophyta</taxon>
        <taxon>Tracheophyta</taxon>
        <taxon>Spermatophyta</taxon>
        <taxon>Magnoliopsida</taxon>
        <taxon>eudicotyledons</taxon>
        <taxon>Gunneridae</taxon>
        <taxon>Pentapetalae</taxon>
        <taxon>asterids</taxon>
        <taxon>lamiids</taxon>
        <taxon>Gentianales</taxon>
        <taxon>Apocynaceae</taxon>
        <taxon>Asclepiadoideae</taxon>
        <taxon>Marsdenieae</taxon>
        <taxon>Gongronemopsis</taxon>
    </lineage>
</organism>
<dbReference type="EMBL" id="MW861760">
    <property type="protein sequence ID" value="UEK24883.1"/>
    <property type="molecule type" value="Genomic_DNA"/>
</dbReference>
<geneLocation type="chloroplast" evidence="11"/>
<name>A0A8K1RAN5_9GENT</name>
<feature type="compositionally biased region" description="Basic and acidic residues" evidence="10">
    <location>
        <begin position="571"/>
        <end position="595"/>
    </location>
</feature>
<feature type="transmembrane region" description="Helical" evidence="9">
    <location>
        <begin position="26"/>
        <end position="46"/>
    </location>
</feature>
<evidence type="ECO:0000256" key="3">
    <source>
        <dbReference type="ARBA" id="ARBA00011510"/>
    </source>
</evidence>
<evidence type="ECO:0000256" key="1">
    <source>
        <dbReference type="ARBA" id="ARBA00004446"/>
    </source>
</evidence>
<feature type="transmembrane region" description="Helical" evidence="9">
    <location>
        <begin position="84"/>
        <end position="104"/>
    </location>
</feature>
<evidence type="ECO:0000256" key="4">
    <source>
        <dbReference type="ARBA" id="ARBA00016640"/>
    </source>
</evidence>
<feature type="compositionally biased region" description="Basic and acidic residues" evidence="10">
    <location>
        <begin position="1645"/>
        <end position="1655"/>
    </location>
</feature>
<evidence type="ECO:0000256" key="8">
    <source>
        <dbReference type="ARBA" id="ARBA00029978"/>
    </source>
</evidence>
<feature type="compositionally biased region" description="Polar residues" evidence="10">
    <location>
        <begin position="1630"/>
        <end position="1644"/>
    </location>
</feature>
<proteinExistence type="inferred from homology"/>
<keyword evidence="9" id="KW-0813">Transport</keyword>
<comment type="subunit">
    <text evidence="3 9">Part of the Tic complex.</text>
</comment>
<feature type="transmembrane region" description="Helical" evidence="9">
    <location>
        <begin position="58"/>
        <end position="78"/>
    </location>
</feature>
<feature type="compositionally biased region" description="Basic and acidic residues" evidence="10">
    <location>
        <begin position="622"/>
        <end position="649"/>
    </location>
</feature>
<evidence type="ECO:0000256" key="5">
    <source>
        <dbReference type="ARBA" id="ARBA00022692"/>
    </source>
</evidence>
<keyword evidence="9 11" id="KW-0150">Chloroplast</keyword>
<keyword evidence="9 11" id="KW-0934">Plastid</keyword>
<keyword evidence="9" id="KW-0472">Membrane</keyword>
<evidence type="ECO:0000256" key="7">
    <source>
        <dbReference type="ARBA" id="ARBA00022989"/>
    </source>
</evidence>
<protein>
    <recommendedName>
        <fullName evidence="4 9">Protein TIC 214</fullName>
    </recommendedName>
    <alternativeName>
        <fullName evidence="8 9">Translocon at the inner envelope membrane of chloroplasts 214</fullName>
    </alternativeName>
</protein>
<evidence type="ECO:0000256" key="10">
    <source>
        <dbReference type="SAM" id="MobiDB-lite"/>
    </source>
</evidence>
<reference evidence="11" key="2">
    <citation type="submission" date="2021-11" db="EMBL/GenBank/DDBJ databases">
        <title>The Complete Plastid Genome Sequence of Madagascar Periwinkle Catharanthus roseus (L.) G. Don: Plastid Genome Evolution, Molecular Marker Identification, and Phylogenetic Implications in Asterids.</title>
        <authorList>
            <person name="Ku C."/>
            <person name="Chung W.-C."/>
            <person name="Chen L.-L."/>
            <person name="Kuo C.-H."/>
        </authorList>
    </citation>
    <scope>NUCLEOTIDE SEQUENCE</scope>
</reference>
<feature type="region of interest" description="Disordered" evidence="10">
    <location>
        <begin position="717"/>
        <end position="758"/>
    </location>
</feature>
<feature type="region of interest" description="Disordered" evidence="10">
    <location>
        <begin position="1588"/>
        <end position="1663"/>
    </location>
</feature>
<comment type="similarity">
    <text evidence="2 9">Belongs to the TIC214 family.</text>
</comment>
<dbReference type="PANTHER" id="PTHR33163:SF40">
    <property type="entry name" value="PROTEIN TIC 214"/>
    <property type="match status" value="1"/>
</dbReference>
<keyword evidence="9" id="KW-1001">Plastid inner membrane</keyword>
<keyword evidence="6 9" id="KW-0653">Protein transport</keyword>
<keyword evidence="7 9" id="KW-1133">Transmembrane helix</keyword>
<reference evidence="11" key="1">
    <citation type="submission" date="2021-04" db="EMBL/GenBank/DDBJ databases">
        <authorList>
            <person name="Li J."/>
            <person name="Zhang K."/>
            <person name="Liu B."/>
        </authorList>
    </citation>
    <scope>NUCLEOTIDE SEQUENCE</scope>
</reference>
<sequence length="1896" mass="223521">MILHLFLPGNLVSLCMKIVNSVVVVGLYYGFLTTFSIGPSYLFLLRAQAMEEGTEKKVSATTGFITGQLMIFISIYYAPLHLALGRPHTITVLALPYLLFHFFWNNHNHFFDSGSTNLRNLSIQCIFLSNLIFLVFNYFVLPSSMLARLVNIYMFRCNNKMLFVTSSFVGWLIGQIFFMKWLGLVLVWIQQDYSIRLNKYIRSNKLRNSMAQIVSILFFITCGYYLARMPSPILLKQLKETPKMTERAESEEERDVEIEKTSEMKVIKQEQEGSTEEDPSSSPFSEERGDPEETEENGKKLKLLFPEQSLLFLFDYNRWNRPLRYKTNNKLEKFEKVVRTEMSQFFFETCQSDGKQKISFTYPPSLSSFGEMLKRRVWWSTLEKNSFNDNDLDNYWIYSNNRKANNTSKEFRNRIEALDKKSLFLDILETRTRLCNDSNHDSNDSNHDSNDSNHDSENEYFSKAYDPFLSGGNYRLTMTKSILPSKDSIENLREPFDIKDINDINRIYAILFADPDYQEIERQPDAFDKKPFLIEMDNLTGEFDRQLKLTKKKEIFLKFLLNAIEESIKESNAKDSIKESNAKESIKESNAKESITESDEEESIKESNAKESITESDEEESIKESNAKESIKESNAKESIKESNAKESITESDEEESITEITEISKKVPRWPNKLITELDQQIHEQEEKTEKVETAIDHQIRSRKAKYVTILIPDEDDEDENEENANKKKKNQKNANKKKENEEDENEENENQVTLVNYSQQSDFRRGLIKGSIRAQRRKTLIWELFQANAHSPLFLDRVKRLPDISKILKVIFPNWTDKGIESEIVEYIDEEQKKKKNEDSRSDEEARREISEAWDSVILGQLIRGVALITHSILRKYIVLPSLIIAKNIGRMLLLQSPEWFEDIQEWEQEMHVKCTYNGTPLSETEFTTDWWTEGIQIKILLPFRLKPWHIRSSDGNPIREENQKDDFWFLTVWGLETDLPFGSPRIRKGDSFFEPIFTELETKIGKADLLEKTNLVSKEIKKFIIEGFLFITGRSEFNPIFSLREVPDSNEIKNEKDSRSSNQIIHESVSLFQSQNWKNYANYALIKKKDLTGRIRTIINQIERITKEKKKITSSGVYINPTEKGYNAKRFESTTNIWEILKRGNVRLISQLDCFIQIFLENVYIDIFLAIINILSRNIQFLFESIKKMPDKPINETKQEQERLNRKNQNTIQFISTQKKKKTINILRNRKNLQNFWDLSYLSQAYVFLKLSQTQVSNKLRSVFQYHGMSFFIKAEIKDSFETQRILHSKLSHKKLPNSEMNEWKNWLRGHSQYDLSRIKWSRQKWRNRVNLRHKEKKSKRDSYEKVQSKNKKGGNSSNSKVYYLVNQTDNFQKSSKYDLLSYKSINLNYENKKDSSISKSSSQVQLKKNEDISYKSNTHKENFSDIYIWRSFPITDYVNLRKKTDRKYLDWRILKFDFRQLLTTESCVRMDIMSNENPQIDINNNNFEIIQKIDKKNLVYLRIPQKLQTNLPKPRKGFSDCMGMNEEIPNRPISTPEFCFFPEFCLLPEFVLRYNVYKKKPWVIPSKILLLNWNLNENDLSEKKNIEGNQKQKGESVSNKEIKNQNRNKKDQKEKESVESKRDLKSNVQKQGNAESVPSTNHEKDIEDTSPPKKKKRKKSLAEKELDLLLSRFFVWQFKSRGTLNDNIDIYSFLLRVENPLDITISSIQKGEMELDIMMLRDKDNIKLIEFIKKGFLIIEPTRPSVKNDGQFIMYQTLGISLVHKIQHQINQGYRKQPYVDKNGFDLLVPETILSHRRRRELRILISFNSKTWNKNPIFWTENNCSQSLDLDKENPLNLNKDKNELIKFKSFLWPNYRLEDLACMNRYWFDTNNGSRFSMLRIHLYPRLKSR</sequence>
<evidence type="ECO:0000256" key="6">
    <source>
        <dbReference type="ARBA" id="ARBA00022927"/>
    </source>
</evidence>
<feature type="region of interest" description="Disordered" evidence="10">
    <location>
        <begin position="244"/>
        <end position="299"/>
    </location>
</feature>
<evidence type="ECO:0000256" key="2">
    <source>
        <dbReference type="ARBA" id="ARBA00009956"/>
    </source>
</evidence>
<feature type="compositionally biased region" description="Basic residues" evidence="10">
    <location>
        <begin position="728"/>
        <end position="737"/>
    </location>
</feature>
<dbReference type="InterPro" id="IPR008896">
    <property type="entry name" value="TIC214"/>
</dbReference>
<evidence type="ECO:0000256" key="9">
    <source>
        <dbReference type="RuleBase" id="RU364085"/>
    </source>
</evidence>
<feature type="region of interest" description="Disordered" evidence="10">
    <location>
        <begin position="436"/>
        <end position="456"/>
    </location>
</feature>
<feature type="compositionally biased region" description="Basic and acidic residues" evidence="10">
    <location>
        <begin position="604"/>
        <end position="613"/>
    </location>
</feature>
<dbReference type="Pfam" id="PF05758">
    <property type="entry name" value="Ycf1"/>
    <property type="match status" value="3"/>
</dbReference>
<evidence type="ECO:0000313" key="11">
    <source>
        <dbReference type="EMBL" id="UEK24883.1"/>
    </source>
</evidence>
<dbReference type="PANTHER" id="PTHR33163">
    <property type="entry name" value="PROTEIN TIC 214-RELATED"/>
    <property type="match status" value="1"/>
</dbReference>
<accession>A0A8K1RAN5</accession>
<dbReference type="GO" id="GO:0009706">
    <property type="term" value="C:chloroplast inner membrane"/>
    <property type="evidence" value="ECO:0007669"/>
    <property type="project" value="UniProtKB-SubCell"/>
</dbReference>
<feature type="compositionally biased region" description="Basic and acidic residues" evidence="10">
    <location>
        <begin position="1588"/>
        <end position="1629"/>
    </location>
</feature>
<comment type="subcellular location">
    <subcellularLocation>
        <location evidence="1">Plastid membrane</location>
        <topology evidence="1">Multi-pass membrane protein</topology>
    </subcellularLocation>
    <subcellularLocation>
        <location evidence="9">Plastid</location>
        <location evidence="9">Chloroplast inner membrane</location>
    </subcellularLocation>
</comment>
<comment type="function">
    <text evidence="9">Involved in protein precursor import into chloroplasts. May be part of an intermediate translocation complex acting as a protein-conducting channel at the inner envelope.</text>
</comment>
<feature type="transmembrane region" description="Helical" evidence="9">
    <location>
        <begin position="161"/>
        <end position="189"/>
    </location>
</feature>
<keyword evidence="5 9" id="KW-0812">Transmembrane</keyword>